<feature type="transmembrane region" description="Helical" evidence="1">
    <location>
        <begin position="166"/>
        <end position="183"/>
    </location>
</feature>
<comment type="caution">
    <text evidence="2">The sequence shown here is derived from an EMBL/GenBank/DDBJ whole genome shotgun (WGS) entry which is preliminary data.</text>
</comment>
<dbReference type="InterPro" id="IPR018750">
    <property type="entry name" value="DUF2306_membrane"/>
</dbReference>
<organism evidence="2 3">
    <name type="scientific">Guyanagaster necrorhizus</name>
    <dbReference type="NCBI Taxonomy" id="856835"/>
    <lineage>
        <taxon>Eukaryota</taxon>
        <taxon>Fungi</taxon>
        <taxon>Dikarya</taxon>
        <taxon>Basidiomycota</taxon>
        <taxon>Agaricomycotina</taxon>
        <taxon>Agaricomycetes</taxon>
        <taxon>Agaricomycetidae</taxon>
        <taxon>Agaricales</taxon>
        <taxon>Marasmiineae</taxon>
        <taxon>Physalacriaceae</taxon>
        <taxon>Guyanagaster</taxon>
    </lineage>
</organism>
<dbReference type="AlphaFoldDB" id="A0A9P7VI75"/>
<keyword evidence="3" id="KW-1185">Reference proteome</keyword>
<protein>
    <recommendedName>
        <fullName evidence="4">DUF2306 domain-containing protein</fullName>
    </recommendedName>
</protein>
<evidence type="ECO:0008006" key="4">
    <source>
        <dbReference type="Google" id="ProtNLM"/>
    </source>
</evidence>
<feature type="transmembrane region" description="Helical" evidence="1">
    <location>
        <begin position="135"/>
        <end position="154"/>
    </location>
</feature>
<dbReference type="EMBL" id="MU250559">
    <property type="protein sequence ID" value="KAG7441523.1"/>
    <property type="molecule type" value="Genomic_DNA"/>
</dbReference>
<dbReference type="GeneID" id="66105989"/>
<gene>
    <name evidence="2" type="ORF">BT62DRAFT_908001</name>
</gene>
<evidence type="ECO:0000313" key="2">
    <source>
        <dbReference type="EMBL" id="KAG7441523.1"/>
    </source>
</evidence>
<feature type="transmembrane region" description="Helical" evidence="1">
    <location>
        <begin position="53"/>
        <end position="73"/>
    </location>
</feature>
<evidence type="ECO:0000313" key="3">
    <source>
        <dbReference type="Proteomes" id="UP000812287"/>
    </source>
</evidence>
<reference evidence="2" key="1">
    <citation type="submission" date="2020-11" db="EMBL/GenBank/DDBJ databases">
        <title>Adaptations for nitrogen fixation in a non-lichenized fungal sporocarp promotes dispersal by wood-feeding termites.</title>
        <authorList>
            <consortium name="DOE Joint Genome Institute"/>
            <person name="Koch R.A."/>
            <person name="Yoon G."/>
            <person name="Arayal U."/>
            <person name="Lail K."/>
            <person name="Amirebrahimi M."/>
            <person name="Labutti K."/>
            <person name="Lipzen A."/>
            <person name="Riley R."/>
            <person name="Barry K."/>
            <person name="Henrissat B."/>
            <person name="Grigoriev I.V."/>
            <person name="Herr J.R."/>
            <person name="Aime M.C."/>
        </authorList>
    </citation>
    <scope>NUCLEOTIDE SEQUENCE</scope>
    <source>
        <strain evidence="2">MCA 3950</strain>
    </source>
</reference>
<evidence type="ECO:0000256" key="1">
    <source>
        <dbReference type="SAM" id="Phobius"/>
    </source>
</evidence>
<proteinExistence type="predicted"/>
<keyword evidence="1" id="KW-0472">Membrane</keyword>
<feature type="transmembrane region" description="Helical" evidence="1">
    <location>
        <begin position="101"/>
        <end position="123"/>
    </location>
</feature>
<name>A0A9P7VI75_9AGAR</name>
<keyword evidence="1" id="KW-1133">Transmembrane helix</keyword>
<dbReference type="Proteomes" id="UP000812287">
    <property type="component" value="Unassembled WGS sequence"/>
</dbReference>
<keyword evidence="1" id="KW-0812">Transmembrane</keyword>
<dbReference type="Pfam" id="PF10067">
    <property type="entry name" value="DUF2306"/>
    <property type="match status" value="1"/>
</dbReference>
<accession>A0A9P7VI75</accession>
<sequence>MDPHYGKSNDDTYPANRPYFDVPPPHAVTEPRQKFGASVYLTTSSIVGFKERFSLLFFIIFGGALAGYCLHGARTMNFALMKKYSASEWFWFGKEPFKANYALHIYTAVIGGIFSLFQFLPAIRRHAILVHRLNGYFVLILLVPSNVCGAIIGYRAFGGEVNSQSVYYTLGILSAGCLIMGLSNVKKNTREHRKWMLRGVVIFSVVITTRLMALAAEQIVTDIGNYYTVRANTCCDLFNA</sequence>
<dbReference type="RefSeq" id="XP_043035023.1">
    <property type="nucleotide sequence ID" value="XM_043183692.1"/>
</dbReference>
<feature type="transmembrane region" description="Helical" evidence="1">
    <location>
        <begin position="195"/>
        <end position="216"/>
    </location>
</feature>
<dbReference type="OrthoDB" id="193478at2759"/>